<dbReference type="EMBL" id="RGMI01000122">
    <property type="protein sequence ID" value="NCU50698.1"/>
    <property type="molecule type" value="Genomic_DNA"/>
</dbReference>
<feature type="non-terminal residue" evidence="1">
    <location>
        <position position="51"/>
    </location>
</feature>
<reference evidence="1" key="1">
    <citation type="submission" date="2018-10" db="EMBL/GenBank/DDBJ databases">
        <title>Iterative Subtractive Binning of Freshwater Chronoseries Metagenomes Recovers Nearly Complete Genomes from over Four Hundred Novel Species.</title>
        <authorList>
            <person name="Rodriguez-R L.M."/>
            <person name="Tsementzi D."/>
            <person name="Luo C."/>
            <person name="Konstantinidis K.T."/>
        </authorList>
    </citation>
    <scope>NUCLEOTIDE SEQUENCE</scope>
    <source>
        <strain evidence="1">WB8_1A_003</strain>
    </source>
</reference>
<evidence type="ECO:0000313" key="2">
    <source>
        <dbReference type="Proteomes" id="UP000699985"/>
    </source>
</evidence>
<name>A0A966HQ63_9PROT</name>
<keyword evidence="1" id="KW-0378">Hydrolase</keyword>
<dbReference type="PANTHER" id="PTHR43705">
    <property type="entry name" value="HYDROXYACYLGLUTATHIONE HYDROLASE"/>
    <property type="match status" value="1"/>
</dbReference>
<accession>A0A966HQ63</accession>
<dbReference type="PANTHER" id="PTHR43705:SF1">
    <property type="entry name" value="HYDROXYACYLGLUTATHIONE HYDROLASE GLOB"/>
    <property type="match status" value="1"/>
</dbReference>
<dbReference type="Gene3D" id="3.60.15.10">
    <property type="entry name" value="Ribonuclease Z/Hydroxyacylglutathione hydrolase-like"/>
    <property type="match status" value="1"/>
</dbReference>
<gene>
    <name evidence="1" type="ORF">EBX29_02860</name>
</gene>
<organism evidence="1 2">
    <name type="scientific">Candidatus Fonsibacter lacus</name>
    <dbReference type="NCBI Taxonomy" id="2576439"/>
    <lineage>
        <taxon>Bacteria</taxon>
        <taxon>Pseudomonadati</taxon>
        <taxon>Pseudomonadota</taxon>
        <taxon>Alphaproteobacteria</taxon>
        <taxon>Candidatus Pelagibacterales</taxon>
        <taxon>Candidatus Pelagibacterales incertae sedis</taxon>
        <taxon>Candidatus Fonsibacter</taxon>
    </lineage>
</organism>
<comment type="caution">
    <text evidence="1">The sequence shown here is derived from an EMBL/GenBank/DDBJ whole genome shotgun (WGS) entry which is preliminary data.</text>
</comment>
<dbReference type="GO" id="GO:0016787">
    <property type="term" value="F:hydrolase activity"/>
    <property type="evidence" value="ECO:0007669"/>
    <property type="project" value="UniProtKB-KW"/>
</dbReference>
<evidence type="ECO:0000313" key="1">
    <source>
        <dbReference type="EMBL" id="NCU50698.1"/>
    </source>
</evidence>
<dbReference type="AlphaFoldDB" id="A0A966HQ63"/>
<dbReference type="SUPFAM" id="SSF56281">
    <property type="entry name" value="Metallo-hydrolase/oxidoreductase"/>
    <property type="match status" value="1"/>
</dbReference>
<sequence>MDIHIIPCLKDNYAYIVENKNTKNACVIDPSESEPIINFIKKNKLNLKYIL</sequence>
<protein>
    <submittedName>
        <fullName evidence="1">Hydroxyacylglutathione hydrolase</fullName>
    </submittedName>
</protein>
<proteinExistence type="predicted"/>
<dbReference type="Proteomes" id="UP000699985">
    <property type="component" value="Unassembled WGS sequence"/>
</dbReference>
<dbReference type="InterPro" id="IPR050110">
    <property type="entry name" value="Glyoxalase_II_hydrolase"/>
</dbReference>
<dbReference type="InterPro" id="IPR036866">
    <property type="entry name" value="RibonucZ/Hydroxyglut_hydro"/>
</dbReference>